<dbReference type="AlphaFoldDB" id="A0A2B4R767"/>
<evidence type="ECO:0000259" key="1">
    <source>
        <dbReference type="PROSITE" id="PS50994"/>
    </source>
</evidence>
<dbReference type="GO" id="GO:0003676">
    <property type="term" value="F:nucleic acid binding"/>
    <property type="evidence" value="ECO:0007669"/>
    <property type="project" value="InterPro"/>
</dbReference>
<keyword evidence="3" id="KW-1185">Reference proteome</keyword>
<name>A0A2B4R767_STYPI</name>
<dbReference type="PROSITE" id="PS50994">
    <property type="entry name" value="INTEGRASE"/>
    <property type="match status" value="1"/>
</dbReference>
<dbReference type="PANTHER" id="PTHR46585:SF1">
    <property type="entry name" value="CHROMO DOMAIN-CONTAINING PROTEIN"/>
    <property type="match status" value="1"/>
</dbReference>
<evidence type="ECO:0000313" key="2">
    <source>
        <dbReference type="EMBL" id="PFX12238.1"/>
    </source>
</evidence>
<protein>
    <submittedName>
        <fullName evidence="2">Uncharacterized protein F54H12.2</fullName>
    </submittedName>
</protein>
<dbReference type="InterPro" id="IPR036397">
    <property type="entry name" value="RNaseH_sf"/>
</dbReference>
<feature type="domain" description="Integrase catalytic" evidence="1">
    <location>
        <begin position="48"/>
        <end position="174"/>
    </location>
</feature>
<dbReference type="OrthoDB" id="5990108at2759"/>
<accession>A0A2B4R767</accession>
<dbReference type="Proteomes" id="UP000225706">
    <property type="component" value="Unassembled WGS sequence"/>
</dbReference>
<proteinExistence type="predicted"/>
<dbReference type="GO" id="GO:0015074">
    <property type="term" value="P:DNA integration"/>
    <property type="evidence" value="ECO:0007669"/>
    <property type="project" value="InterPro"/>
</dbReference>
<dbReference type="SUPFAM" id="SSF53098">
    <property type="entry name" value="Ribonuclease H-like"/>
    <property type="match status" value="1"/>
</dbReference>
<comment type="caution">
    <text evidence="2">The sequence shown here is derived from an EMBL/GenBank/DDBJ whole genome shotgun (WGS) entry which is preliminary data.</text>
</comment>
<dbReference type="PANTHER" id="PTHR46585">
    <property type="entry name" value="INTEGRASE CORE DOMAIN CONTAINING PROTEIN"/>
    <property type="match status" value="1"/>
</dbReference>
<evidence type="ECO:0000313" key="3">
    <source>
        <dbReference type="Proteomes" id="UP000225706"/>
    </source>
</evidence>
<dbReference type="Pfam" id="PF00665">
    <property type="entry name" value="rve"/>
    <property type="match status" value="1"/>
</dbReference>
<gene>
    <name evidence="2" type="primary">F54H12.2</name>
    <name evidence="2" type="ORF">AWC38_SpisGene23840</name>
</gene>
<organism evidence="2 3">
    <name type="scientific">Stylophora pistillata</name>
    <name type="common">Smooth cauliflower coral</name>
    <dbReference type="NCBI Taxonomy" id="50429"/>
    <lineage>
        <taxon>Eukaryota</taxon>
        <taxon>Metazoa</taxon>
        <taxon>Cnidaria</taxon>
        <taxon>Anthozoa</taxon>
        <taxon>Hexacorallia</taxon>
        <taxon>Scleractinia</taxon>
        <taxon>Astrocoeniina</taxon>
        <taxon>Pocilloporidae</taxon>
        <taxon>Stylophora</taxon>
    </lineage>
</organism>
<dbReference type="Gene3D" id="3.30.420.10">
    <property type="entry name" value="Ribonuclease H-like superfamily/Ribonuclease H"/>
    <property type="match status" value="1"/>
</dbReference>
<dbReference type="EMBL" id="LSMT01001500">
    <property type="protein sequence ID" value="PFX12238.1"/>
    <property type="molecule type" value="Genomic_DNA"/>
</dbReference>
<sequence length="527" mass="59358">MSKTKTECHEYESPGHVGSLGGIQPYAKAQKISHTQAQKELEKNLAYTLHKPRRRRGEFALVIVFDIDEQWVADLIEVETIAKENKGYRYILVVVDAFSKYAWAVPLKKKTGKEVTEAFRKIVTQGRKPQKLQMDAGNANLTAWVDAVNRKLAPCNNLAHSLFKQINVKLNGMLITEQVDMYHLKAYIQTLLNYNRADGETILASAGWRNEIDSPETYTANDVKSDEDADFGALSANQQASILAQKAEARDYYAGGKCRVMRMKPFVDIFHQGKWLAPGTEVELKFYLNPSALYFNAEANPGAERVRQHVDDIKLTFYVCLVSLNPSVYDNAMSILTKTPAKYPIVRTEMGQFPLDNAATYKEIINPFNGKIPQRIVLGILATTAFNGQADKDPFAFGKFGVEWVKQIWNGDEYPYEMMDLNTGNGYKDMTGYHGFLEATGCLYRKGGNMVRFADWGHGKNYTLFAWSNVANGRQDNPILLPKEAEFINIQLKCAAQAANRTIMIYSKYESMLEIDGFKGGVSMDVN</sequence>
<dbReference type="InterPro" id="IPR001584">
    <property type="entry name" value="Integrase_cat-core"/>
</dbReference>
<reference evidence="3" key="1">
    <citation type="journal article" date="2017" name="bioRxiv">
        <title>Comparative analysis of the genomes of Stylophora pistillata and Acropora digitifera provides evidence for extensive differences between species of corals.</title>
        <authorList>
            <person name="Voolstra C.R."/>
            <person name="Li Y."/>
            <person name="Liew Y.J."/>
            <person name="Baumgarten S."/>
            <person name="Zoccola D."/>
            <person name="Flot J.-F."/>
            <person name="Tambutte S."/>
            <person name="Allemand D."/>
            <person name="Aranda M."/>
        </authorList>
    </citation>
    <scope>NUCLEOTIDE SEQUENCE [LARGE SCALE GENOMIC DNA]</scope>
</reference>
<dbReference type="InterPro" id="IPR012337">
    <property type="entry name" value="RNaseH-like_sf"/>
</dbReference>